<gene>
    <name evidence="2" type="ORF">Tci_064281</name>
</gene>
<protein>
    <submittedName>
        <fullName evidence="2">Uncharacterized protein</fullName>
    </submittedName>
</protein>
<evidence type="ECO:0000313" key="2">
    <source>
        <dbReference type="EMBL" id="GEU92303.1"/>
    </source>
</evidence>
<dbReference type="EMBL" id="BKCJ010010598">
    <property type="protein sequence ID" value="GEU92303.1"/>
    <property type="molecule type" value="Genomic_DNA"/>
</dbReference>
<sequence>MMMYHHGGIPLMDAYESDPEAHEATPQSLDQAPLSPAHAPVYPEYVAPSADDLEPAKAQPLPASISPTDLSSDYSADSEPIEEDLKEDPKEVPSQEEELSALADSLPARLYIDLLSEVKEEEVPSTPPSPTSHHYMIPFPRLDSLGHEC</sequence>
<dbReference type="AlphaFoldDB" id="A0A6L2P1M5"/>
<comment type="caution">
    <text evidence="2">The sequence shown here is derived from an EMBL/GenBank/DDBJ whole genome shotgun (WGS) entry which is preliminary data.</text>
</comment>
<feature type="region of interest" description="Disordered" evidence="1">
    <location>
        <begin position="12"/>
        <end position="104"/>
    </location>
</feature>
<evidence type="ECO:0000256" key="1">
    <source>
        <dbReference type="SAM" id="MobiDB-lite"/>
    </source>
</evidence>
<accession>A0A6L2P1M5</accession>
<organism evidence="2">
    <name type="scientific">Tanacetum cinerariifolium</name>
    <name type="common">Dalmatian daisy</name>
    <name type="synonym">Chrysanthemum cinerariifolium</name>
    <dbReference type="NCBI Taxonomy" id="118510"/>
    <lineage>
        <taxon>Eukaryota</taxon>
        <taxon>Viridiplantae</taxon>
        <taxon>Streptophyta</taxon>
        <taxon>Embryophyta</taxon>
        <taxon>Tracheophyta</taxon>
        <taxon>Spermatophyta</taxon>
        <taxon>Magnoliopsida</taxon>
        <taxon>eudicotyledons</taxon>
        <taxon>Gunneridae</taxon>
        <taxon>Pentapetalae</taxon>
        <taxon>asterids</taxon>
        <taxon>campanulids</taxon>
        <taxon>Asterales</taxon>
        <taxon>Asteraceae</taxon>
        <taxon>Asteroideae</taxon>
        <taxon>Anthemideae</taxon>
        <taxon>Anthemidinae</taxon>
        <taxon>Tanacetum</taxon>
    </lineage>
</organism>
<proteinExistence type="predicted"/>
<feature type="compositionally biased region" description="Polar residues" evidence="1">
    <location>
        <begin position="65"/>
        <end position="75"/>
    </location>
</feature>
<name>A0A6L2P1M5_TANCI</name>
<reference evidence="2" key="1">
    <citation type="journal article" date="2019" name="Sci. Rep.">
        <title>Draft genome of Tanacetum cinerariifolium, the natural source of mosquito coil.</title>
        <authorList>
            <person name="Yamashiro T."/>
            <person name="Shiraishi A."/>
            <person name="Satake H."/>
            <person name="Nakayama K."/>
        </authorList>
    </citation>
    <scope>NUCLEOTIDE SEQUENCE</scope>
</reference>